<reference evidence="6" key="1">
    <citation type="journal article" date="2020" name="mSystems">
        <title>Genome- and Community-Level Interaction Insights into Carbon Utilization and Element Cycling Functions of Hydrothermarchaeota in Hydrothermal Sediment.</title>
        <authorList>
            <person name="Zhou Z."/>
            <person name="Liu Y."/>
            <person name="Xu W."/>
            <person name="Pan J."/>
            <person name="Luo Z.H."/>
            <person name="Li M."/>
        </authorList>
    </citation>
    <scope>NUCLEOTIDE SEQUENCE [LARGE SCALE GENOMIC DNA]</scope>
    <source>
        <strain evidence="7">SpSt-1</strain>
        <strain evidence="6">SpSt-1121</strain>
    </source>
</reference>
<dbReference type="Pfam" id="PF17862">
    <property type="entry name" value="AAA_lid_3"/>
    <property type="match status" value="1"/>
</dbReference>
<evidence type="ECO:0000256" key="2">
    <source>
        <dbReference type="ARBA" id="ARBA00022490"/>
    </source>
</evidence>
<evidence type="ECO:0000313" key="6">
    <source>
        <dbReference type="EMBL" id="HHP82385.1"/>
    </source>
</evidence>
<comment type="caution">
    <text evidence="6">The sequence shown here is derived from an EMBL/GenBank/DDBJ whole genome shotgun (WGS) entry which is preliminary data.</text>
</comment>
<evidence type="ECO:0000256" key="4">
    <source>
        <dbReference type="ARBA" id="ARBA00022840"/>
    </source>
</evidence>
<dbReference type="SUPFAM" id="SSF116846">
    <property type="entry name" value="MIT domain"/>
    <property type="match status" value="1"/>
</dbReference>
<dbReference type="InterPro" id="IPR041569">
    <property type="entry name" value="AAA_lid_3"/>
</dbReference>
<dbReference type="InterPro" id="IPR003959">
    <property type="entry name" value="ATPase_AAA_core"/>
</dbReference>
<dbReference type="Pfam" id="PF00004">
    <property type="entry name" value="AAA"/>
    <property type="match status" value="1"/>
</dbReference>
<dbReference type="EMBL" id="DRUB01000023">
    <property type="protein sequence ID" value="HHR95426.1"/>
    <property type="molecule type" value="Genomic_DNA"/>
</dbReference>
<dbReference type="InterPro" id="IPR036181">
    <property type="entry name" value="MIT_dom_sf"/>
</dbReference>
<dbReference type="InterPro" id="IPR015415">
    <property type="entry name" value="Spast_Vps4_C"/>
</dbReference>
<sequence>MINEKVGNKIDAAKNYRKAAEILITILNNYRNDPMINIYRSVAEGYIKKAKELEEESKISISILGGDIKAVQNDNENIEEALQDFIVIEKPSIRFEDIIGLEEAKQAILDSIVYPVKRPDLFPLGWPRGILLFGPPGCGKTMLAAAVANEIDGIFMQVDAANIMSKWLGEAEKKIAMIFNYARGVGSSKPVIIFIDEADALLGGYENEIGGEARVRNQLLKELDGLSEKGKKHFIYVIAATNKPWKLDLGFLRRFQKRIYISSPNKEARKSLFDYYLKFIKTTDDVNIDFLAEKTEGYSASDIRDIVLEAYLRTVRELFKSNAISNNPRPVTMNDFIEVLERRKPSISNSMIKRYEEWAKNFGSI</sequence>
<dbReference type="EMBL" id="DRZI01000296">
    <property type="protein sequence ID" value="HHP82385.1"/>
    <property type="molecule type" value="Genomic_DNA"/>
</dbReference>
<dbReference type="GO" id="GO:0005737">
    <property type="term" value="C:cytoplasm"/>
    <property type="evidence" value="ECO:0007669"/>
    <property type="project" value="UniProtKB-SubCell"/>
</dbReference>
<dbReference type="Gene3D" id="1.20.58.80">
    <property type="entry name" value="Phosphotransferase system, lactose/cellobiose-type IIA subunit"/>
    <property type="match status" value="1"/>
</dbReference>
<dbReference type="InterPro" id="IPR003593">
    <property type="entry name" value="AAA+_ATPase"/>
</dbReference>
<dbReference type="FunFam" id="3.40.50.300:FF:001054">
    <property type="entry name" value="ATPase, AAA family, putative"/>
    <property type="match status" value="1"/>
</dbReference>
<dbReference type="GO" id="GO:0005524">
    <property type="term" value="F:ATP binding"/>
    <property type="evidence" value="ECO:0007669"/>
    <property type="project" value="UniProtKB-KW"/>
</dbReference>
<keyword evidence="4 6" id="KW-0067">ATP-binding</keyword>
<evidence type="ECO:0000256" key="3">
    <source>
        <dbReference type="ARBA" id="ARBA00022741"/>
    </source>
</evidence>
<name>A0A7C5XQU6_9CREN</name>
<keyword evidence="3" id="KW-0547">Nucleotide-binding</keyword>
<gene>
    <name evidence="7" type="ORF">ENL47_01010</name>
    <name evidence="6" type="ORF">ENM84_06955</name>
</gene>
<dbReference type="Gene3D" id="3.40.50.300">
    <property type="entry name" value="P-loop containing nucleotide triphosphate hydrolases"/>
    <property type="match status" value="1"/>
</dbReference>
<dbReference type="SMART" id="SM00382">
    <property type="entry name" value="AAA"/>
    <property type="match status" value="1"/>
</dbReference>
<keyword evidence="2" id="KW-0963">Cytoplasm</keyword>
<dbReference type="PANTHER" id="PTHR23074">
    <property type="entry name" value="AAA DOMAIN-CONTAINING"/>
    <property type="match status" value="1"/>
</dbReference>
<comment type="subcellular location">
    <subcellularLocation>
        <location evidence="1">Cytoplasm</location>
    </subcellularLocation>
</comment>
<evidence type="ECO:0000259" key="5">
    <source>
        <dbReference type="SMART" id="SM00382"/>
    </source>
</evidence>
<dbReference type="SUPFAM" id="SSF52540">
    <property type="entry name" value="P-loop containing nucleoside triphosphate hydrolases"/>
    <property type="match status" value="1"/>
</dbReference>
<protein>
    <submittedName>
        <fullName evidence="6">ATP-binding protein</fullName>
    </submittedName>
</protein>
<dbReference type="Pfam" id="PF09336">
    <property type="entry name" value="Vps4_C"/>
    <property type="match status" value="1"/>
</dbReference>
<feature type="domain" description="AAA+ ATPase" evidence="5">
    <location>
        <begin position="126"/>
        <end position="265"/>
    </location>
</feature>
<dbReference type="Gene3D" id="1.10.8.60">
    <property type="match status" value="1"/>
</dbReference>
<evidence type="ECO:0000313" key="7">
    <source>
        <dbReference type="EMBL" id="HHR95426.1"/>
    </source>
</evidence>
<dbReference type="AlphaFoldDB" id="A0A7C5XQU6"/>
<dbReference type="PANTHER" id="PTHR23074:SF83">
    <property type="entry name" value="VACUOLAR PROTEIN SORTING-ASSOCIATED PROTEIN 4A"/>
    <property type="match status" value="1"/>
</dbReference>
<organism evidence="6">
    <name type="scientific">Ignisphaera aggregans</name>
    <dbReference type="NCBI Taxonomy" id="334771"/>
    <lineage>
        <taxon>Archaea</taxon>
        <taxon>Thermoproteota</taxon>
        <taxon>Thermoprotei</taxon>
        <taxon>Desulfurococcales</taxon>
        <taxon>Desulfurococcaceae</taxon>
        <taxon>Ignisphaera</taxon>
    </lineage>
</organism>
<dbReference type="InterPro" id="IPR027417">
    <property type="entry name" value="P-loop_NTPase"/>
</dbReference>
<dbReference type="GO" id="GO:0016887">
    <property type="term" value="F:ATP hydrolysis activity"/>
    <property type="evidence" value="ECO:0007669"/>
    <property type="project" value="InterPro"/>
</dbReference>
<dbReference type="InterPro" id="IPR050304">
    <property type="entry name" value="MT-severing_AAA_ATPase"/>
</dbReference>
<accession>A0A7C5XQU6</accession>
<evidence type="ECO:0000256" key="1">
    <source>
        <dbReference type="ARBA" id="ARBA00004496"/>
    </source>
</evidence>
<proteinExistence type="predicted"/>